<evidence type="ECO:0000313" key="4">
    <source>
        <dbReference type="Proteomes" id="UP000034954"/>
    </source>
</evidence>
<dbReference type="PANTHER" id="PTHR10009:SF18">
    <property type="entry name" value="PROTEIN YELLOW-LIKE PROTEIN"/>
    <property type="match status" value="1"/>
</dbReference>
<comment type="subcellular location">
    <subcellularLocation>
        <location evidence="1">Secreted</location>
    </subcellularLocation>
</comment>
<dbReference type="AlphaFoldDB" id="A0A0M2UYI9"/>
<comment type="caution">
    <text evidence="3">The sequence shown here is derived from an EMBL/GenBank/DDBJ whole genome shotgun (WGS) entry which is preliminary data.</text>
</comment>
<keyword evidence="4" id="KW-1185">Reference proteome</keyword>
<protein>
    <submittedName>
        <fullName evidence="3">Major royal jelly protein</fullName>
    </submittedName>
</protein>
<sequence>MFYAFLFKYRKFVNNIVSQKSITMKNIFLFIATASTLFLAFSVTAQNPNKKAEAELFASSEHSVGNIAFTPEGNLVYSYHPFFSPRYRVVKYDVKTKKIEPFPNEEWNTPSETHDYFLSSVLGIRNDSNGIVWMLDMGHRNNVTPKIVGWNTWTNRLEKIYYIPAPATLPTSQHNDMVVDEDHGVFIIADEGIANGGDGSQAGIVTVDMKSGKVRRLLTGHRTTIPESQPTVVAEKTLFSGKAPLLVGADGITADKNNEWLYYAPLNGTKIYRVKIENLINEKLSEGELDKRIEIYSSKPNNGGLSIDKSNNLYLTAVESNSISVVLAEDKSVQTLVQNENMLWPDGVSYNSADGYMYVSASQIHLGDIFNNGVDKTTQPFYIFRFKPISKGITGR</sequence>
<dbReference type="Proteomes" id="UP000034954">
    <property type="component" value="Unassembled WGS sequence"/>
</dbReference>
<dbReference type="EMBL" id="LAQJ01000134">
    <property type="protein sequence ID" value="KKO20051.1"/>
    <property type="molecule type" value="Genomic_DNA"/>
</dbReference>
<dbReference type="InterPro" id="IPR011042">
    <property type="entry name" value="6-blade_b-propeller_TolB-like"/>
</dbReference>
<keyword evidence="2" id="KW-0964">Secreted</keyword>
<dbReference type="Gene3D" id="2.120.10.30">
    <property type="entry name" value="TolB, C-terminal domain"/>
    <property type="match status" value="1"/>
</dbReference>
<dbReference type="SUPFAM" id="SSF63829">
    <property type="entry name" value="Calcium-dependent phosphotriesterase"/>
    <property type="match status" value="1"/>
</dbReference>
<dbReference type="InterPro" id="IPR017996">
    <property type="entry name" value="MRJP/yellow-related"/>
</dbReference>
<organism evidence="3 4">
    <name type="scientific">Candidatus Brocadia fulgida</name>
    <dbReference type="NCBI Taxonomy" id="380242"/>
    <lineage>
        <taxon>Bacteria</taxon>
        <taxon>Pseudomonadati</taxon>
        <taxon>Planctomycetota</taxon>
        <taxon>Candidatus Brocadiia</taxon>
        <taxon>Candidatus Brocadiales</taxon>
        <taxon>Candidatus Brocadiaceae</taxon>
        <taxon>Candidatus Brocadia</taxon>
    </lineage>
</organism>
<evidence type="ECO:0000256" key="2">
    <source>
        <dbReference type="ARBA" id="ARBA00022525"/>
    </source>
</evidence>
<dbReference type="Pfam" id="PF03022">
    <property type="entry name" value="MRJP"/>
    <property type="match status" value="1"/>
</dbReference>
<evidence type="ECO:0000313" key="3">
    <source>
        <dbReference type="EMBL" id="KKO20051.1"/>
    </source>
</evidence>
<proteinExistence type="predicted"/>
<evidence type="ECO:0000256" key="1">
    <source>
        <dbReference type="ARBA" id="ARBA00004613"/>
    </source>
</evidence>
<dbReference type="GO" id="GO:0005576">
    <property type="term" value="C:extracellular region"/>
    <property type="evidence" value="ECO:0007669"/>
    <property type="project" value="UniProtKB-SubCell"/>
</dbReference>
<reference evidence="3 4" key="1">
    <citation type="journal article" date="2013" name="BMC Microbiol.">
        <title>Identification of the type II cytochrome c maturation pathway in anammox bacteria by comparative genomics.</title>
        <authorList>
            <person name="Ferousi C."/>
            <person name="Speth D.R."/>
            <person name="Reimann J."/>
            <person name="Op den Camp H.J."/>
            <person name="Allen J.W."/>
            <person name="Keltjens J.T."/>
            <person name="Jetten M.S."/>
        </authorList>
    </citation>
    <scope>NUCLEOTIDE SEQUENCE [LARGE SCALE GENOMIC DNA]</scope>
    <source>
        <strain evidence="3">RU1</strain>
    </source>
</reference>
<accession>A0A0M2UYI9</accession>
<dbReference type="PANTHER" id="PTHR10009">
    <property type="entry name" value="PROTEIN YELLOW-RELATED"/>
    <property type="match status" value="1"/>
</dbReference>
<name>A0A0M2UYI9_9BACT</name>
<gene>
    <name evidence="3" type="ORF">BROFUL_01227</name>
</gene>
<dbReference type="PATRIC" id="fig|380242.3.peg.1519"/>